<evidence type="ECO:0000313" key="2">
    <source>
        <dbReference type="EMBL" id="MBO0607683.1"/>
    </source>
</evidence>
<proteinExistence type="predicted"/>
<dbReference type="Proteomes" id="UP000664617">
    <property type="component" value="Unassembled WGS sequence"/>
</dbReference>
<comment type="caution">
    <text evidence="2">The sequence shown here is derived from an EMBL/GenBank/DDBJ whole genome shotgun (WGS) entry which is preliminary data.</text>
</comment>
<keyword evidence="1" id="KW-0472">Membrane</keyword>
<dbReference type="EMBL" id="JAFMPK010000011">
    <property type="protein sequence ID" value="MBO0607683.1"/>
    <property type="molecule type" value="Genomic_DNA"/>
</dbReference>
<feature type="transmembrane region" description="Helical" evidence="1">
    <location>
        <begin position="200"/>
        <end position="228"/>
    </location>
</feature>
<feature type="transmembrane region" description="Helical" evidence="1">
    <location>
        <begin position="105"/>
        <end position="131"/>
    </location>
</feature>
<sequence length="253" mass="26535">MVQGDMTGEGDRRSTSDVKFGSGPLARVTNAVYWYLVTGALMIVAALPGALPIQFLESSPGNAPVLALCLAPLAPAFAAGLFALRDRKRADALTPARSFLRGYRLNWADALRMAIPGLVFVAIGGLGAGVVGDGGALAGDGVSILAAVPEVYLGMLIVIGAVLALWTMNAMVISALFTFRVQDVARLATYYLFARWRVTLGGLSLVVLGAAILLLAGDFAFGTVAVLWTGAVLRNHRELTRDVEARFTAPASE</sequence>
<keyword evidence="3" id="KW-1185">Reference proteome</keyword>
<reference evidence="3" key="1">
    <citation type="submission" date="2023-07" db="EMBL/GenBank/DDBJ databases">
        <title>Myceligenerans salitolerans sp. nov., a halotolerant actinomycete isolated from a salt lake in Xinjiang, China.</title>
        <authorList>
            <person name="Guan T."/>
        </authorList>
    </citation>
    <scope>NUCLEOTIDE SEQUENCE [LARGE SCALE GENOMIC DNA]</scope>
    <source>
        <strain evidence="3">XHU 5031</strain>
    </source>
</reference>
<feature type="transmembrane region" description="Helical" evidence="1">
    <location>
        <begin position="63"/>
        <end position="84"/>
    </location>
</feature>
<accession>A0ABS3I3X5</accession>
<evidence type="ECO:0000313" key="3">
    <source>
        <dbReference type="Proteomes" id="UP000664617"/>
    </source>
</evidence>
<keyword evidence="1" id="KW-0812">Transmembrane</keyword>
<gene>
    <name evidence="2" type="ORF">J0911_01405</name>
</gene>
<feature type="transmembrane region" description="Helical" evidence="1">
    <location>
        <begin position="151"/>
        <end position="179"/>
    </location>
</feature>
<evidence type="ECO:0000256" key="1">
    <source>
        <dbReference type="SAM" id="Phobius"/>
    </source>
</evidence>
<feature type="transmembrane region" description="Helical" evidence="1">
    <location>
        <begin position="32"/>
        <end position="51"/>
    </location>
</feature>
<organism evidence="2 3">
    <name type="scientific">Myceligenerans salitolerans</name>
    <dbReference type="NCBI Taxonomy" id="1230528"/>
    <lineage>
        <taxon>Bacteria</taxon>
        <taxon>Bacillati</taxon>
        <taxon>Actinomycetota</taxon>
        <taxon>Actinomycetes</taxon>
        <taxon>Micrococcales</taxon>
        <taxon>Promicromonosporaceae</taxon>
        <taxon>Myceligenerans</taxon>
    </lineage>
</organism>
<name>A0ABS3I3X5_9MICO</name>
<protein>
    <submittedName>
        <fullName evidence="2">Glycosyltransferase</fullName>
    </submittedName>
</protein>
<keyword evidence="1" id="KW-1133">Transmembrane helix</keyword>